<keyword evidence="2 5" id="KW-0808">Transferase</keyword>
<reference evidence="5" key="1">
    <citation type="submission" date="2020-02" db="EMBL/GenBank/DDBJ databases">
        <authorList>
            <person name="Meier V. D."/>
        </authorList>
    </citation>
    <scope>NUCLEOTIDE SEQUENCE</scope>
    <source>
        <strain evidence="5">AVDCRST_MAG39</strain>
    </source>
</reference>
<dbReference type="Gene3D" id="3.40.47.10">
    <property type="match status" value="1"/>
</dbReference>
<protein>
    <submittedName>
        <fullName evidence="5">Acetyl-CoA acetyltransferase</fullName>
    </submittedName>
</protein>
<dbReference type="PANTHER" id="PTHR18919">
    <property type="entry name" value="ACETYL-COA C-ACYLTRANSFERASE"/>
    <property type="match status" value="1"/>
</dbReference>
<dbReference type="Gene3D" id="2.40.50.840">
    <property type="match status" value="1"/>
</dbReference>
<evidence type="ECO:0000256" key="2">
    <source>
        <dbReference type="ARBA" id="ARBA00022679"/>
    </source>
</evidence>
<gene>
    <name evidence="5" type="ORF">AVDCRST_MAG39-1237</name>
</gene>
<organism evidence="5">
    <name type="scientific">uncultured Sphingomonadaceae bacterium</name>
    <dbReference type="NCBI Taxonomy" id="169976"/>
    <lineage>
        <taxon>Bacteria</taxon>
        <taxon>Pseudomonadati</taxon>
        <taxon>Pseudomonadota</taxon>
        <taxon>Alphaproteobacteria</taxon>
        <taxon>Sphingomonadales</taxon>
        <taxon>Sphingomonadaceae</taxon>
        <taxon>environmental samples</taxon>
    </lineage>
</organism>
<dbReference type="AlphaFoldDB" id="A0A6J4SFA8"/>
<accession>A0A6J4SFA8</accession>
<sequence length="509" mass="52904">MSGAADRAPVIVGVGQVNDRPADDAAGLDSFQLMLAALRRAAADATANGGGGGWLDRADSLAVVRQIAFPGLGDLSAGLAGALGLTPRFLHQTPQPTGESPVRLLNEAANRIAAGEAEIALIVGGEALRTAARRAAAAAAGGPPPDAMADLAGRGPPSPRKRYGLVAPVDVYPLYENACRAAWGQSFAEARSETGEIWARLAAVAAENEHAWLQRGASAEEVVAPSSANRPIAWPYLKLMVANAGVNQAAAVIVTSAARARAAGMAEDRLVFVGPGAAAHEADEPLDRPDFARSAGMEVSLRRALQLNGLTTADLDLVELYSCFPCVPKMARRVIGWPAERPASVFGGLTFGGGPIGNYMTHAIASMTDALRVGKGRRGLLFANGGYATHNHSLVLRRDPPTPGAFPQDFDCQREAEALRGPAPPFRDDYAGPGTVETCTVLFDRAGAPRFGAVVGRSPAGERFLARVPASDEAGLAMLMDEAREPVGTPGVAERADGLTLWRTTPPPT</sequence>
<proteinExistence type="inferred from homology"/>
<comment type="similarity">
    <text evidence="1">Belongs to the thiolase-like superfamily. Thiolase family.</text>
</comment>
<dbReference type="EMBL" id="CADCVW010000047">
    <property type="protein sequence ID" value="CAA9498056.1"/>
    <property type="molecule type" value="Genomic_DNA"/>
</dbReference>
<evidence type="ECO:0000313" key="5">
    <source>
        <dbReference type="EMBL" id="CAA9498056.1"/>
    </source>
</evidence>
<evidence type="ECO:0000259" key="4">
    <source>
        <dbReference type="Pfam" id="PF18313"/>
    </source>
</evidence>
<dbReference type="PANTHER" id="PTHR18919:SF139">
    <property type="entry name" value="THIOLASE-LIKE PROTEIN TYPE 1 ADDITIONAL C-TERMINAL DOMAIN-CONTAINING PROTEIN"/>
    <property type="match status" value="1"/>
</dbReference>
<dbReference type="InterPro" id="IPR040771">
    <property type="entry name" value="TLP1_add_C"/>
</dbReference>
<dbReference type="Pfam" id="PF18313">
    <property type="entry name" value="TLP1_add_C"/>
    <property type="match status" value="1"/>
</dbReference>
<evidence type="ECO:0000256" key="3">
    <source>
        <dbReference type="ARBA" id="ARBA00023315"/>
    </source>
</evidence>
<name>A0A6J4SFA8_9SPHN</name>
<dbReference type="InterPro" id="IPR016039">
    <property type="entry name" value="Thiolase-like"/>
</dbReference>
<evidence type="ECO:0000256" key="1">
    <source>
        <dbReference type="ARBA" id="ARBA00010982"/>
    </source>
</evidence>
<dbReference type="GO" id="GO:0016746">
    <property type="term" value="F:acyltransferase activity"/>
    <property type="evidence" value="ECO:0007669"/>
    <property type="project" value="UniProtKB-KW"/>
</dbReference>
<dbReference type="SUPFAM" id="SSF53901">
    <property type="entry name" value="Thiolase-like"/>
    <property type="match status" value="1"/>
</dbReference>
<feature type="domain" description="Thiolase-like protein type 1 additional C-terminal" evidence="4">
    <location>
        <begin position="421"/>
        <end position="489"/>
    </location>
</feature>
<keyword evidence="3" id="KW-0012">Acyltransferase</keyword>